<feature type="domain" description="Treble clef zinc finger" evidence="1">
    <location>
        <begin position="111"/>
        <end position="158"/>
    </location>
</feature>
<reference evidence="2" key="1">
    <citation type="journal article" date="2020" name="Nature">
        <title>Giant virus diversity and host interactions through global metagenomics.</title>
        <authorList>
            <person name="Schulz F."/>
            <person name="Roux S."/>
            <person name="Paez-Espino D."/>
            <person name="Jungbluth S."/>
            <person name="Walsh D.A."/>
            <person name="Denef V.J."/>
            <person name="McMahon K.D."/>
            <person name="Konstantinidis K.T."/>
            <person name="Eloe-Fadrosh E.A."/>
            <person name="Kyrpides N.C."/>
            <person name="Woyke T."/>
        </authorList>
    </citation>
    <scope>NUCLEOTIDE SEQUENCE</scope>
    <source>
        <strain evidence="2">GVMAG-M-3300020166-5</strain>
    </source>
</reference>
<evidence type="ECO:0000313" key="2">
    <source>
        <dbReference type="EMBL" id="QHS96889.1"/>
    </source>
</evidence>
<feature type="domain" description="Treble clef zinc finger" evidence="1">
    <location>
        <begin position="196"/>
        <end position="245"/>
    </location>
</feature>
<feature type="domain" description="Treble clef zinc finger" evidence="1">
    <location>
        <begin position="280"/>
        <end position="328"/>
    </location>
</feature>
<accession>A0A6C0BZA3</accession>
<feature type="domain" description="Treble clef zinc finger" evidence="1">
    <location>
        <begin position="28"/>
        <end position="77"/>
    </location>
</feature>
<organism evidence="2">
    <name type="scientific">viral metagenome</name>
    <dbReference type="NCBI Taxonomy" id="1070528"/>
    <lineage>
        <taxon>unclassified sequences</taxon>
        <taxon>metagenomes</taxon>
        <taxon>organismal metagenomes</taxon>
    </lineage>
</organism>
<dbReference type="AlphaFoldDB" id="A0A6C0BZA3"/>
<protein>
    <recommendedName>
        <fullName evidence="1">Treble clef zinc finger domain-containing protein</fullName>
    </recommendedName>
</protein>
<feature type="domain" description="Treble clef zinc finger" evidence="1">
    <location>
        <begin position="533"/>
        <end position="581"/>
    </location>
</feature>
<dbReference type="Pfam" id="PF14311">
    <property type="entry name" value="DUF4379"/>
    <property type="match status" value="7"/>
</dbReference>
<dbReference type="InterPro" id="IPR025487">
    <property type="entry name" value="DUF4379"/>
</dbReference>
<name>A0A6C0BZA3_9ZZZZ</name>
<feature type="domain" description="Treble clef zinc finger" evidence="1">
    <location>
        <begin position="362"/>
        <end position="410"/>
    </location>
</feature>
<proteinExistence type="predicted"/>
<dbReference type="EMBL" id="MN739280">
    <property type="protein sequence ID" value="QHS96889.1"/>
    <property type="molecule type" value="Genomic_DNA"/>
</dbReference>
<sequence>MIMVAFEKSFASYEGKTPSGKKKVDCWSNKNKLKPYEVFKGTHTKAWFHCDKCGHDFYSDLHNITAVNCTWCPYCANQKMCNIEDCEHCYHKSFASYEGKTPSGKKKVDCWGDNDNKQPRNIFKNCNKKFLFTCDTCPHSFTQTLNGIISGNWCPYCSVPCKKLCNNINCDYCFNKSFASFEKTTPSGKRKVDCWSSKNKLKPYEVSKGSGKKAIFDCDKCLHSFETSVDKITSSNGNWCPYCANNKICAKSECSHCYHKSFASYGELTSSGKKKVDCWSKKNKFKPYEIFKSSAVKIWFDCDKCGHEIEKNLGTVSGGGWCPYCVGKKICDEDKKCGSCFNKSVASYEGTTPSGKRKIDCWSDKNNKSPYEITKGAGAQIIFDCDKCGHEFETKVAHITGTGCWCPYCAVPSKKSCNKEDCLTCFNKSFANFKGLTPSGKKKIDCWSKKNKKTQRHVSISNGSSFLFDCDVCNHEFSSIISSITNKGRITCWCPYCSHHKMCSKSECNHCYNKSFASYKGTTRSGKKIVDCWSNKNKLKPREVSKSSNQKFLFDCDNCGHEIQKNLGDVTGGGWCPYCINKICDESDCNHCYHKSFASYEGETPSGKKKVDYWSIKNKLTPREVSIGNDIKIWFDCDKCGHDFESVIGSITRQNTWCPKCKNKTELKLYNWLLKREYINAVKKEWGPTWCSTEYTHIIKTKYKIGKYQYRYDFLVTLKNKKQIIIELDGRQHYEQVRDWKTPLEQQIRDKYKEFKAKKNGLNIIRCYQEDVLMDRKDWEDNLNHKLLCI</sequence>
<dbReference type="Gene3D" id="3.40.960.10">
    <property type="entry name" value="VSR Endonuclease"/>
    <property type="match status" value="1"/>
</dbReference>
<evidence type="ECO:0000259" key="1">
    <source>
        <dbReference type="Pfam" id="PF14311"/>
    </source>
</evidence>
<feature type="domain" description="Treble clef zinc finger" evidence="1">
    <location>
        <begin position="614"/>
        <end position="664"/>
    </location>
</feature>